<protein>
    <submittedName>
        <fullName evidence="1">Leucine-rich repeat extensin-like protein</fullName>
    </submittedName>
</protein>
<comment type="caution">
    <text evidence="1">The sequence shown here is derived from an EMBL/GenBank/DDBJ whole genome shotgun (WGS) entry which is preliminary data.</text>
</comment>
<dbReference type="InterPro" id="IPR008586">
    <property type="entry name" value="DUF868_pln"/>
</dbReference>
<keyword evidence="2" id="KW-1185">Reference proteome</keyword>
<organism evidence="1 2">
    <name type="scientific">Actinidia chinensis var. chinensis</name>
    <name type="common">Chinese soft-hair kiwi</name>
    <dbReference type="NCBI Taxonomy" id="1590841"/>
    <lineage>
        <taxon>Eukaryota</taxon>
        <taxon>Viridiplantae</taxon>
        <taxon>Streptophyta</taxon>
        <taxon>Embryophyta</taxon>
        <taxon>Tracheophyta</taxon>
        <taxon>Spermatophyta</taxon>
        <taxon>Magnoliopsida</taxon>
        <taxon>eudicotyledons</taxon>
        <taxon>Gunneridae</taxon>
        <taxon>Pentapetalae</taxon>
        <taxon>asterids</taxon>
        <taxon>Ericales</taxon>
        <taxon>Actinidiaceae</taxon>
        <taxon>Actinidia</taxon>
    </lineage>
</organism>
<evidence type="ECO:0000313" key="2">
    <source>
        <dbReference type="Proteomes" id="UP000241394"/>
    </source>
</evidence>
<dbReference type="InParanoid" id="A0A2R6Q3F8"/>
<dbReference type="PANTHER" id="PTHR31972">
    <property type="entry name" value="EXPRESSED PROTEIN"/>
    <property type="match status" value="1"/>
</dbReference>
<dbReference type="EMBL" id="NKQK01000020">
    <property type="protein sequence ID" value="PSS01393.1"/>
    <property type="molecule type" value="Genomic_DNA"/>
</dbReference>
<dbReference type="Proteomes" id="UP000241394">
    <property type="component" value="Chromosome LG20"/>
</dbReference>
<dbReference type="AlphaFoldDB" id="A0A2R6Q3F8"/>
<gene>
    <name evidence="1" type="ORF">CEY00_Acc22750</name>
</gene>
<proteinExistence type="predicted"/>
<evidence type="ECO:0000313" key="1">
    <source>
        <dbReference type="EMBL" id="PSS01393.1"/>
    </source>
</evidence>
<reference evidence="1 2" key="1">
    <citation type="submission" date="2017-07" db="EMBL/GenBank/DDBJ databases">
        <title>An improved, manually edited Actinidia chinensis var. chinensis (kiwifruit) genome highlights the challenges associated with draft genomes and gene prediction in plants.</title>
        <authorList>
            <person name="Pilkington S."/>
            <person name="Crowhurst R."/>
            <person name="Hilario E."/>
            <person name="Nardozza S."/>
            <person name="Fraser L."/>
            <person name="Peng Y."/>
            <person name="Gunaseelan K."/>
            <person name="Simpson R."/>
            <person name="Tahir J."/>
            <person name="Deroles S."/>
            <person name="Templeton K."/>
            <person name="Luo Z."/>
            <person name="Davy M."/>
            <person name="Cheng C."/>
            <person name="Mcneilage M."/>
            <person name="Scaglione D."/>
            <person name="Liu Y."/>
            <person name="Zhang Q."/>
            <person name="Datson P."/>
            <person name="De Silva N."/>
            <person name="Gardiner S."/>
            <person name="Bassett H."/>
            <person name="Chagne D."/>
            <person name="Mccallum J."/>
            <person name="Dzierzon H."/>
            <person name="Deng C."/>
            <person name="Wang Y.-Y."/>
            <person name="Barron N."/>
            <person name="Manako K."/>
            <person name="Bowen J."/>
            <person name="Foster T."/>
            <person name="Erridge Z."/>
            <person name="Tiffin H."/>
            <person name="Waite C."/>
            <person name="Davies K."/>
            <person name="Grierson E."/>
            <person name="Laing W."/>
            <person name="Kirk R."/>
            <person name="Chen X."/>
            <person name="Wood M."/>
            <person name="Montefiori M."/>
            <person name="Brummell D."/>
            <person name="Schwinn K."/>
            <person name="Catanach A."/>
            <person name="Fullerton C."/>
            <person name="Li D."/>
            <person name="Meiyalaghan S."/>
            <person name="Nieuwenhuizen N."/>
            <person name="Read N."/>
            <person name="Prakash R."/>
            <person name="Hunter D."/>
            <person name="Zhang H."/>
            <person name="Mckenzie M."/>
            <person name="Knabel M."/>
            <person name="Harris A."/>
            <person name="Allan A."/>
            <person name="Chen A."/>
            <person name="Janssen B."/>
            <person name="Plunkett B."/>
            <person name="Dwamena C."/>
            <person name="Voogd C."/>
            <person name="Leif D."/>
            <person name="Lafferty D."/>
            <person name="Souleyre E."/>
            <person name="Varkonyi-Gasic E."/>
            <person name="Gambi F."/>
            <person name="Hanley J."/>
            <person name="Yao J.-L."/>
            <person name="Cheung J."/>
            <person name="David K."/>
            <person name="Warren B."/>
            <person name="Marsh K."/>
            <person name="Snowden K."/>
            <person name="Lin-Wang K."/>
            <person name="Brian L."/>
            <person name="Martinez-Sanchez M."/>
            <person name="Wang M."/>
            <person name="Ileperuma N."/>
            <person name="Macnee N."/>
            <person name="Campin R."/>
            <person name="Mcatee P."/>
            <person name="Drummond R."/>
            <person name="Espley R."/>
            <person name="Ireland H."/>
            <person name="Wu R."/>
            <person name="Atkinson R."/>
            <person name="Karunairetnam S."/>
            <person name="Bulley S."/>
            <person name="Chunkath S."/>
            <person name="Hanley Z."/>
            <person name="Storey R."/>
            <person name="Thrimawithana A."/>
            <person name="Thomson S."/>
            <person name="David C."/>
            <person name="Testolin R."/>
        </authorList>
    </citation>
    <scope>NUCLEOTIDE SEQUENCE [LARGE SCALE GENOMIC DNA]</scope>
    <source>
        <strain evidence="2">cv. Red5</strain>
        <tissue evidence="1">Young leaf</tissue>
    </source>
</reference>
<sequence length="297" mass="33075">MRNIATCYSEHAIKVSDSYCSGPSSSSQSYLSPSLIPPIQDSVTCLYTANLSTKKHLLISLTWSNPQTLALTITIPSDAFKFTTKPHQFRIPKGTKKIEPPNSKIEIHWDLSAAKFDSGPEPVTGFFLLVVVDSELTLRLGDAHHEVVPGVEIAKSALLSRSERFCGSGLYSSRAKFCDTGTWHDVSVKFSGGENLELGVWIDRKNVVMIKRLQWNFRGNQTIFVDGVVVDLMWDVHDWVFSNNSAVSGCLYGGAVFLFRTRSGLDSRLWLEEKNLEHKDERIGFSLLICACKSPPD</sequence>
<dbReference type="Gramene" id="PSS01393">
    <property type="protein sequence ID" value="PSS01393"/>
    <property type="gene ID" value="CEY00_Acc22750"/>
</dbReference>
<dbReference type="OMA" id="GWLFHAG"/>
<accession>A0A2R6Q3F8</accession>
<dbReference type="OrthoDB" id="678233at2759"/>
<reference evidence="2" key="2">
    <citation type="journal article" date="2018" name="BMC Genomics">
        <title>A manually annotated Actinidia chinensis var. chinensis (kiwifruit) genome highlights the challenges associated with draft genomes and gene prediction in plants.</title>
        <authorList>
            <person name="Pilkington S.M."/>
            <person name="Crowhurst R."/>
            <person name="Hilario E."/>
            <person name="Nardozza S."/>
            <person name="Fraser L."/>
            <person name="Peng Y."/>
            <person name="Gunaseelan K."/>
            <person name="Simpson R."/>
            <person name="Tahir J."/>
            <person name="Deroles S.C."/>
            <person name="Templeton K."/>
            <person name="Luo Z."/>
            <person name="Davy M."/>
            <person name="Cheng C."/>
            <person name="McNeilage M."/>
            <person name="Scaglione D."/>
            <person name="Liu Y."/>
            <person name="Zhang Q."/>
            <person name="Datson P."/>
            <person name="De Silva N."/>
            <person name="Gardiner S.E."/>
            <person name="Bassett H."/>
            <person name="Chagne D."/>
            <person name="McCallum J."/>
            <person name="Dzierzon H."/>
            <person name="Deng C."/>
            <person name="Wang Y.Y."/>
            <person name="Barron L."/>
            <person name="Manako K."/>
            <person name="Bowen J."/>
            <person name="Foster T.M."/>
            <person name="Erridge Z.A."/>
            <person name="Tiffin H."/>
            <person name="Waite C.N."/>
            <person name="Davies K.M."/>
            <person name="Grierson E.P."/>
            <person name="Laing W.A."/>
            <person name="Kirk R."/>
            <person name="Chen X."/>
            <person name="Wood M."/>
            <person name="Montefiori M."/>
            <person name="Brummell D.A."/>
            <person name="Schwinn K.E."/>
            <person name="Catanach A."/>
            <person name="Fullerton C."/>
            <person name="Li D."/>
            <person name="Meiyalaghan S."/>
            <person name="Nieuwenhuizen N."/>
            <person name="Read N."/>
            <person name="Prakash R."/>
            <person name="Hunter D."/>
            <person name="Zhang H."/>
            <person name="McKenzie M."/>
            <person name="Knabel M."/>
            <person name="Harris A."/>
            <person name="Allan A.C."/>
            <person name="Gleave A."/>
            <person name="Chen A."/>
            <person name="Janssen B.J."/>
            <person name="Plunkett B."/>
            <person name="Ampomah-Dwamena C."/>
            <person name="Voogd C."/>
            <person name="Leif D."/>
            <person name="Lafferty D."/>
            <person name="Souleyre E.J.F."/>
            <person name="Varkonyi-Gasic E."/>
            <person name="Gambi F."/>
            <person name="Hanley J."/>
            <person name="Yao J.L."/>
            <person name="Cheung J."/>
            <person name="David K.M."/>
            <person name="Warren B."/>
            <person name="Marsh K."/>
            <person name="Snowden K.C."/>
            <person name="Lin-Wang K."/>
            <person name="Brian L."/>
            <person name="Martinez-Sanchez M."/>
            <person name="Wang M."/>
            <person name="Ileperuma N."/>
            <person name="Macnee N."/>
            <person name="Campin R."/>
            <person name="McAtee P."/>
            <person name="Drummond R.S.M."/>
            <person name="Espley R.V."/>
            <person name="Ireland H.S."/>
            <person name="Wu R."/>
            <person name="Atkinson R.G."/>
            <person name="Karunairetnam S."/>
            <person name="Bulley S."/>
            <person name="Chunkath S."/>
            <person name="Hanley Z."/>
            <person name="Storey R."/>
            <person name="Thrimawithana A.H."/>
            <person name="Thomson S."/>
            <person name="David C."/>
            <person name="Testolin R."/>
            <person name="Huang H."/>
            <person name="Hellens R.P."/>
            <person name="Schaffer R.J."/>
        </authorList>
    </citation>
    <scope>NUCLEOTIDE SEQUENCE [LARGE SCALE GENOMIC DNA]</scope>
    <source>
        <strain evidence="2">cv. Red5</strain>
    </source>
</reference>
<dbReference type="Pfam" id="PF05910">
    <property type="entry name" value="DUF868"/>
    <property type="match status" value="1"/>
</dbReference>
<dbReference type="STRING" id="1590841.A0A2R6Q3F8"/>
<name>A0A2R6Q3F8_ACTCC</name>
<dbReference type="PANTHER" id="PTHR31972:SF16">
    <property type="entry name" value="FAMILY PROTEIN, PUTATIVE (DUF868)-RELATED"/>
    <property type="match status" value="1"/>
</dbReference>